<evidence type="ECO:0000313" key="2">
    <source>
        <dbReference type="Proteomes" id="UP000054903"/>
    </source>
</evidence>
<sequence>MVRMVELIERKYEAARAAGRLGSEWGEMPLLNSQKLVVVSKDRMALFVARLQEVENELCRRAVDETFDLMEAQGVRFLTPADLEDDNARRERRTRTPKSSFFDMFRNMFAKRTKQAG</sequence>
<proteinExistence type="predicted"/>
<dbReference type="STRING" id="1777138.AWB77_00022"/>
<dbReference type="Proteomes" id="UP000054903">
    <property type="component" value="Unassembled WGS sequence"/>
</dbReference>
<comment type="caution">
    <text evidence="1">The sequence shown here is derived from an EMBL/GenBank/DDBJ whole genome shotgun (WGS) entry which is preliminary data.</text>
</comment>
<name>A0A157Z052_9BURK</name>
<gene>
    <name evidence="1" type="ORF">AWB77_00022</name>
</gene>
<protein>
    <submittedName>
        <fullName evidence="1">Uncharacterized protein</fullName>
    </submittedName>
</protein>
<dbReference type="AlphaFoldDB" id="A0A157Z052"/>
<organism evidence="1 2">
    <name type="scientific">Caballeronia fortuita</name>
    <dbReference type="NCBI Taxonomy" id="1777138"/>
    <lineage>
        <taxon>Bacteria</taxon>
        <taxon>Pseudomonadati</taxon>
        <taxon>Pseudomonadota</taxon>
        <taxon>Betaproteobacteria</taxon>
        <taxon>Burkholderiales</taxon>
        <taxon>Burkholderiaceae</taxon>
        <taxon>Caballeronia</taxon>
    </lineage>
</organism>
<reference evidence="1" key="1">
    <citation type="submission" date="2016-01" db="EMBL/GenBank/DDBJ databases">
        <authorList>
            <person name="Peeters C."/>
        </authorList>
    </citation>
    <scope>NUCLEOTIDE SEQUENCE</scope>
    <source>
        <strain evidence="1">LMG 29320</strain>
    </source>
</reference>
<dbReference type="EMBL" id="FCNX02000001">
    <property type="protein sequence ID" value="SAK38955.1"/>
    <property type="molecule type" value="Genomic_DNA"/>
</dbReference>
<accession>A0A157Z052</accession>
<evidence type="ECO:0000313" key="1">
    <source>
        <dbReference type="EMBL" id="SAK38955.1"/>
    </source>
</evidence>
<keyword evidence="2" id="KW-1185">Reference proteome</keyword>